<evidence type="ECO:0000256" key="1">
    <source>
        <dbReference type="ARBA" id="ARBA00007274"/>
    </source>
</evidence>
<dbReference type="InterPro" id="IPR051159">
    <property type="entry name" value="Hexapeptide_acetyltransf"/>
</dbReference>
<dbReference type="CDD" id="cd03357">
    <property type="entry name" value="LbH_MAT_GAT"/>
    <property type="match status" value="1"/>
</dbReference>
<dbReference type="AlphaFoldDB" id="A0AAU6P510"/>
<evidence type="ECO:0000313" key="6">
    <source>
        <dbReference type="EMBL" id="WXA12342.1"/>
    </source>
</evidence>
<evidence type="ECO:0000256" key="2">
    <source>
        <dbReference type="ARBA" id="ARBA00022679"/>
    </source>
</evidence>
<keyword evidence="7" id="KW-1185">Reference proteome</keyword>
<dbReference type="Gene3D" id="2.160.10.10">
    <property type="entry name" value="Hexapeptide repeat proteins"/>
    <property type="match status" value="1"/>
</dbReference>
<proteinExistence type="inferred from homology"/>
<keyword evidence="3" id="KW-0677">Repeat</keyword>
<dbReference type="InterPro" id="IPR001451">
    <property type="entry name" value="Hexapep"/>
</dbReference>
<dbReference type="InterPro" id="IPR018357">
    <property type="entry name" value="Hexapep_transf_CS"/>
</dbReference>
<protein>
    <submittedName>
        <fullName evidence="6">Sugar O-acetyltransferase</fullName>
        <ecNumber evidence="6">2.3.1.-</ecNumber>
    </submittedName>
</protein>
<dbReference type="SUPFAM" id="SSF51161">
    <property type="entry name" value="Trimeric LpxA-like enzymes"/>
    <property type="match status" value="1"/>
</dbReference>
<comment type="similarity">
    <text evidence="1">Belongs to the transferase hexapeptide repeat family.</text>
</comment>
<organism evidence="6">
    <name type="scientific">Mangrovimonas cancribranchiae</name>
    <dbReference type="NCBI Taxonomy" id="3080055"/>
    <lineage>
        <taxon>Bacteria</taxon>
        <taxon>Pseudomonadati</taxon>
        <taxon>Bacteroidota</taxon>
        <taxon>Flavobacteriia</taxon>
        <taxon>Flavobacteriales</taxon>
        <taxon>Flavobacteriaceae</taxon>
        <taxon>Mangrovimonas</taxon>
    </lineage>
</organism>
<dbReference type="InterPro" id="IPR011004">
    <property type="entry name" value="Trimer_LpxA-like_sf"/>
</dbReference>
<evidence type="ECO:0000256" key="4">
    <source>
        <dbReference type="ARBA" id="ARBA00023315"/>
    </source>
</evidence>
<dbReference type="RefSeq" id="WP_338731331.1">
    <property type="nucleotide sequence ID" value="NZ_CP136924.1"/>
</dbReference>
<dbReference type="KEGG" id="mcaa:R3L15_09430"/>
<accession>A0AAU6P510</accession>
<name>A0AAU6P510_9FLAO</name>
<dbReference type="EMBL" id="CP136925">
    <property type="protein sequence ID" value="WXA12342.1"/>
    <property type="molecule type" value="Genomic_DNA"/>
</dbReference>
<keyword evidence="2 6" id="KW-0808">Transferase</keyword>
<evidence type="ECO:0000313" key="5">
    <source>
        <dbReference type="EMBL" id="WXA02497.1"/>
    </source>
</evidence>
<evidence type="ECO:0000313" key="7">
    <source>
        <dbReference type="Proteomes" id="UP001368318"/>
    </source>
</evidence>
<evidence type="ECO:0000256" key="3">
    <source>
        <dbReference type="ARBA" id="ARBA00022737"/>
    </source>
</evidence>
<dbReference type="PANTHER" id="PTHR23416:SF23">
    <property type="entry name" value="ACETYLTRANSFERASE C18B11.09C-RELATED"/>
    <property type="match status" value="1"/>
</dbReference>
<keyword evidence="4 6" id="KW-0012">Acyltransferase</keyword>
<dbReference type="Proteomes" id="UP001368318">
    <property type="component" value="Chromosome"/>
</dbReference>
<dbReference type="PROSITE" id="PS00101">
    <property type="entry name" value="HEXAPEP_TRANSFERASES"/>
    <property type="match status" value="1"/>
</dbReference>
<dbReference type="PANTHER" id="PTHR23416">
    <property type="entry name" value="SIALIC ACID SYNTHASE-RELATED"/>
    <property type="match status" value="1"/>
</dbReference>
<gene>
    <name evidence="6" type="ORF">R3L15_09430</name>
    <name evidence="5" type="ORF">R3L16_12160</name>
</gene>
<dbReference type="EMBL" id="CP136924">
    <property type="protein sequence ID" value="WXA02497.1"/>
    <property type="molecule type" value="Genomic_DNA"/>
</dbReference>
<dbReference type="Pfam" id="PF00132">
    <property type="entry name" value="Hexapep"/>
    <property type="match status" value="1"/>
</dbReference>
<sequence length="202" mass="21976">MKVSLYHRFEVEDMSAKNSNNIFERILSGEVVPFSDPEYYKLPEQSERAIAILVDLNASKTIEDIRQHLGKLIQSEVDSTTTIYTPFSVNYGKNLKLGKNIFINQNCQILDLGGVTIDDDVMVGPRVNLLSETHPIEPESRKALIGKPIHIKKGAWIGAGSTILPGVTIGKNAIVAAGAVVSKDVPDNTVVGGVPAKIIKNI</sequence>
<dbReference type="GO" id="GO:0008374">
    <property type="term" value="F:O-acyltransferase activity"/>
    <property type="evidence" value="ECO:0007669"/>
    <property type="project" value="TreeGrafter"/>
</dbReference>
<dbReference type="EC" id="2.3.1.-" evidence="6"/>
<reference evidence="6 7" key="1">
    <citation type="submission" date="2023-10" db="EMBL/GenBank/DDBJ databases">
        <title>Culture-based analysis of two novel bacteria associated with mangrove crab gills.</title>
        <authorList>
            <person name="Yang X."/>
            <person name="Garuglieri E."/>
            <person name="Van Goethem M.W."/>
            <person name="Fusi M."/>
            <person name="Marasco R."/>
            <person name="Daffonchio D.G."/>
        </authorList>
    </citation>
    <scope>NUCLEOTIDE SEQUENCE</scope>
    <source>
        <strain evidence="6">UG2-1</strain>
        <strain evidence="5">UG2-2</strain>
        <strain evidence="7">UG2_2</strain>
    </source>
</reference>